<gene>
    <name evidence="4" type="ORF">PLEPLA_LOCUS23787</name>
</gene>
<keyword evidence="2" id="KW-0175">Coiled coil</keyword>
<dbReference type="PROSITE" id="PS50041">
    <property type="entry name" value="C_TYPE_LECTIN_2"/>
    <property type="match status" value="1"/>
</dbReference>
<dbReference type="PANTHER" id="PTHR22803">
    <property type="entry name" value="MANNOSE, PHOSPHOLIPASE, LECTIN RECEPTOR RELATED"/>
    <property type="match status" value="1"/>
</dbReference>
<dbReference type="InterPro" id="IPR001304">
    <property type="entry name" value="C-type_lectin-like"/>
</dbReference>
<dbReference type="Gene3D" id="3.10.100.10">
    <property type="entry name" value="Mannose-Binding Protein A, subunit A"/>
    <property type="match status" value="1"/>
</dbReference>
<dbReference type="Proteomes" id="UP001153269">
    <property type="component" value="Unassembled WGS sequence"/>
</dbReference>
<dbReference type="AlphaFoldDB" id="A0A9N7YSC2"/>
<dbReference type="InterPro" id="IPR016187">
    <property type="entry name" value="CTDL_fold"/>
</dbReference>
<dbReference type="InterPro" id="IPR033989">
    <property type="entry name" value="CD209-like_CTLD"/>
</dbReference>
<dbReference type="GO" id="GO:0030246">
    <property type="term" value="F:carbohydrate binding"/>
    <property type="evidence" value="ECO:0007669"/>
    <property type="project" value="UniProtKB-KW"/>
</dbReference>
<evidence type="ECO:0000256" key="2">
    <source>
        <dbReference type="SAM" id="Coils"/>
    </source>
</evidence>
<comment type="caution">
    <text evidence="4">The sequence shown here is derived from an EMBL/GenBank/DDBJ whole genome shotgun (WGS) entry which is preliminary data.</text>
</comment>
<evidence type="ECO:0000313" key="4">
    <source>
        <dbReference type="EMBL" id="CAB1435736.1"/>
    </source>
</evidence>
<proteinExistence type="predicted"/>
<protein>
    <recommendedName>
        <fullName evidence="3">C-type lectin domain-containing protein</fullName>
    </recommendedName>
</protein>
<dbReference type="EMBL" id="CADEAL010001802">
    <property type="protein sequence ID" value="CAB1435736.1"/>
    <property type="molecule type" value="Genomic_DNA"/>
</dbReference>
<evidence type="ECO:0000259" key="3">
    <source>
        <dbReference type="PROSITE" id="PS50041"/>
    </source>
</evidence>
<reference evidence="4" key="1">
    <citation type="submission" date="2020-03" db="EMBL/GenBank/DDBJ databases">
        <authorList>
            <person name="Weist P."/>
        </authorList>
    </citation>
    <scope>NUCLEOTIDE SEQUENCE</scope>
</reference>
<feature type="domain" description="C-type lectin" evidence="3">
    <location>
        <begin position="403"/>
        <end position="521"/>
    </location>
</feature>
<dbReference type="CDD" id="cd03590">
    <property type="entry name" value="CLECT_DC-SIGN_like"/>
    <property type="match status" value="1"/>
</dbReference>
<organism evidence="4 5">
    <name type="scientific">Pleuronectes platessa</name>
    <name type="common">European plaice</name>
    <dbReference type="NCBI Taxonomy" id="8262"/>
    <lineage>
        <taxon>Eukaryota</taxon>
        <taxon>Metazoa</taxon>
        <taxon>Chordata</taxon>
        <taxon>Craniata</taxon>
        <taxon>Vertebrata</taxon>
        <taxon>Euteleostomi</taxon>
        <taxon>Actinopterygii</taxon>
        <taxon>Neopterygii</taxon>
        <taxon>Teleostei</taxon>
        <taxon>Neoteleostei</taxon>
        <taxon>Acanthomorphata</taxon>
        <taxon>Carangaria</taxon>
        <taxon>Pleuronectiformes</taxon>
        <taxon>Pleuronectoidei</taxon>
        <taxon>Pleuronectidae</taxon>
        <taxon>Pleuronectes</taxon>
    </lineage>
</organism>
<evidence type="ECO:0000256" key="1">
    <source>
        <dbReference type="ARBA" id="ARBA00022734"/>
    </source>
</evidence>
<keyword evidence="5" id="KW-1185">Reference proteome</keyword>
<dbReference type="Pfam" id="PF00059">
    <property type="entry name" value="Lectin_C"/>
    <property type="match status" value="1"/>
</dbReference>
<name>A0A9N7YSC2_PLEPL</name>
<dbReference type="InterPro" id="IPR016186">
    <property type="entry name" value="C-type_lectin-like/link_sf"/>
</dbReference>
<dbReference type="Gene3D" id="1.20.5.400">
    <property type="match status" value="3"/>
</dbReference>
<dbReference type="SMART" id="SM00034">
    <property type="entry name" value="CLECT"/>
    <property type="match status" value="1"/>
</dbReference>
<sequence>MSSTHLENQLLLKLNKNAVRSYTKAEGLVLVFETSQNQITQLYNSLTVIISPNTDSVAKMSVQYHASTGTNMDIEESQIGSKQFLWDGSSWHNSDIVLRNSSYRVATVCLGLLCVLMLAGIIGQSIQYQKVEKENQDNVKVIDKEKENLQDSLKSVQKEKEDIEAKRIQLQRDTNVLSQKRDQIQTNNNLLSEEMDKLKLSQSQLETTNKALNKNIEQLRASKSRLDTNYNVLSAAKELLQIQYDTVVKRKDELQGSHDSVTRERDNLHNQFNNVTRSKEKLQMSYNDLIKDIEHLQERYNASTGEKDTLANTHQNLTTEINTLQENFNSLKKAADTLRVNYVSLAREKKELQSNLNNVTAEGELLMVKIRNLTAERDNLQGLVDKMNKTMQDRICVTGWQKFECSCYYTSYGNRTWQKSREYCQSKGADLAIITSQNEMNFINGLFEEEKQSWIGLTDEGVEGVWKWVDGTPLTLAFWAADQPNSYKGTDQDCVDFWHRAPGKGVWNDQICTAEQNFICEM</sequence>
<evidence type="ECO:0000313" key="5">
    <source>
        <dbReference type="Proteomes" id="UP001153269"/>
    </source>
</evidence>
<feature type="coiled-coil region" evidence="2">
    <location>
        <begin position="139"/>
        <end position="390"/>
    </location>
</feature>
<keyword evidence="1" id="KW-0430">Lectin</keyword>
<dbReference type="InterPro" id="IPR050111">
    <property type="entry name" value="C-type_lectin/snaclec_domain"/>
</dbReference>
<accession>A0A9N7YSC2</accession>
<dbReference type="SUPFAM" id="SSF56436">
    <property type="entry name" value="C-type lectin-like"/>
    <property type="match status" value="1"/>
</dbReference>